<dbReference type="RefSeq" id="WP_203387631.1">
    <property type="nucleotide sequence ID" value="NZ_CP064781.1"/>
</dbReference>
<evidence type="ECO:0000313" key="3">
    <source>
        <dbReference type="EMBL" id="QRJ64094.1"/>
    </source>
</evidence>
<protein>
    <submittedName>
        <fullName evidence="3">Uncharacterized protein</fullName>
    </submittedName>
</protein>
<accession>A0A974SPM2</accession>
<dbReference type="AlphaFoldDB" id="A0A974SPM2"/>
<reference evidence="3" key="1">
    <citation type="submission" date="2020-11" db="EMBL/GenBank/DDBJ databases">
        <title>Azospira restricta DSM 18626 genome sequence.</title>
        <authorList>
            <person name="Moe W.M."/>
        </authorList>
    </citation>
    <scope>NUCLEOTIDE SEQUENCE</scope>
    <source>
        <strain evidence="3">DSM 18626</strain>
    </source>
</reference>
<keyword evidence="4" id="KW-1185">Reference proteome</keyword>
<sequence>MPTALQTMDTPLAARCRRSALLCALALAGAAGVAGAEERWLYLGDIAPTMSWPTGQVSIDLASLRERGRRHEIWERTLYLPEPAQQWTWLPGDGPPERRTLWAIRCSRAAMAVITRGLSGSFEPRAEVLRYYVPAPGSADGAVLEATCARVRRTAPATEPQPPEPLPEDQRAAWRILERPPPVFIDLEDEDD</sequence>
<feature type="region of interest" description="Disordered" evidence="1">
    <location>
        <begin position="154"/>
        <end position="173"/>
    </location>
</feature>
<dbReference type="EMBL" id="CP064781">
    <property type="protein sequence ID" value="QRJ64094.1"/>
    <property type="molecule type" value="Genomic_DNA"/>
</dbReference>
<keyword evidence="2" id="KW-0732">Signal</keyword>
<name>A0A974SPM2_9RHOO</name>
<proteinExistence type="predicted"/>
<feature type="signal peptide" evidence="2">
    <location>
        <begin position="1"/>
        <end position="36"/>
    </location>
</feature>
<evidence type="ECO:0000313" key="4">
    <source>
        <dbReference type="Proteomes" id="UP000663444"/>
    </source>
</evidence>
<dbReference type="Proteomes" id="UP000663444">
    <property type="component" value="Chromosome"/>
</dbReference>
<evidence type="ECO:0000256" key="1">
    <source>
        <dbReference type="SAM" id="MobiDB-lite"/>
    </source>
</evidence>
<dbReference type="KEGG" id="ares:IWH25_01690"/>
<feature type="chain" id="PRO_5038099764" evidence="2">
    <location>
        <begin position="37"/>
        <end position="192"/>
    </location>
</feature>
<evidence type="ECO:0000256" key="2">
    <source>
        <dbReference type="SAM" id="SignalP"/>
    </source>
</evidence>
<gene>
    <name evidence="3" type="ORF">IWH25_01690</name>
</gene>
<organism evidence="3 4">
    <name type="scientific">Azospira restricta</name>
    <dbReference type="NCBI Taxonomy" id="404405"/>
    <lineage>
        <taxon>Bacteria</taxon>
        <taxon>Pseudomonadati</taxon>
        <taxon>Pseudomonadota</taxon>
        <taxon>Betaproteobacteria</taxon>
        <taxon>Rhodocyclales</taxon>
        <taxon>Rhodocyclaceae</taxon>
        <taxon>Azospira</taxon>
    </lineage>
</organism>